<evidence type="ECO:0000313" key="17">
    <source>
        <dbReference type="EMBL" id="NIR76031.1"/>
    </source>
</evidence>
<evidence type="ECO:0000256" key="1">
    <source>
        <dbReference type="ARBA" id="ARBA00001206"/>
    </source>
</evidence>
<keyword evidence="11 16" id="KW-0067">ATP-binding</keyword>
<organism evidence="17 18">
    <name type="scientific">Candidatus Kutchimonas denitrificans</name>
    <dbReference type="NCBI Taxonomy" id="3056748"/>
    <lineage>
        <taxon>Bacteria</taxon>
        <taxon>Pseudomonadati</taxon>
        <taxon>Gemmatimonadota</taxon>
        <taxon>Gemmatimonadia</taxon>
        <taxon>Candidatus Palauibacterales</taxon>
        <taxon>Candidatus Palauibacteraceae</taxon>
        <taxon>Candidatus Kutchimonas</taxon>
    </lineage>
</organism>
<dbReference type="InterPro" id="IPR043129">
    <property type="entry name" value="ATPase_NBD"/>
</dbReference>
<protein>
    <recommendedName>
        <fullName evidence="15 16">Type III pantothenate kinase</fullName>
        <ecNumber evidence="6 16">2.7.1.33</ecNumber>
    </recommendedName>
    <alternativeName>
        <fullName evidence="16">PanK-III</fullName>
    </alternativeName>
    <alternativeName>
        <fullName evidence="16">Pantothenic acid kinase</fullName>
    </alternativeName>
</protein>
<evidence type="ECO:0000256" key="16">
    <source>
        <dbReference type="HAMAP-Rule" id="MF_01274"/>
    </source>
</evidence>
<sequence length="268" mass="28818">MKALLLAIDVGNTETVLGLFRGRQLVRHWRIATDVRRTPDELAHLLRQLLTEEGVEGSVRGIVASVVPAVDPIVGRGVRRALGQEPRLITDPSQLVRPAGPLPVSLDVEEPHTVGADRMLNTLAAAEIYAADVIAVDLGTATTYDCITADGVFLGGVIAPGPRAGIEGLAQRASRLPYIDLVPPDRVVGRRTDACLRSGCFYSIVDAIDGMVRRIKREWGRPEALAVATGGLAAFIAPHCETVDIIEPYLTLYGLEIANRLIGDPVER</sequence>
<dbReference type="GO" id="GO:0005524">
    <property type="term" value="F:ATP binding"/>
    <property type="evidence" value="ECO:0007669"/>
    <property type="project" value="UniProtKB-UniRule"/>
</dbReference>
<dbReference type="Proteomes" id="UP000702544">
    <property type="component" value="Unassembled WGS sequence"/>
</dbReference>
<dbReference type="SUPFAM" id="SSF53067">
    <property type="entry name" value="Actin-like ATPase domain"/>
    <property type="match status" value="2"/>
</dbReference>
<comment type="caution">
    <text evidence="16">Lacks conserved residue(s) required for the propagation of feature annotation.</text>
</comment>
<comment type="subcellular location">
    <subcellularLocation>
        <location evidence="3 16">Cytoplasm</location>
    </subcellularLocation>
</comment>
<comment type="catalytic activity">
    <reaction evidence="1 16">
        <text>(R)-pantothenate + ATP = (R)-4'-phosphopantothenate + ADP + H(+)</text>
        <dbReference type="Rhea" id="RHEA:16373"/>
        <dbReference type="ChEBI" id="CHEBI:10986"/>
        <dbReference type="ChEBI" id="CHEBI:15378"/>
        <dbReference type="ChEBI" id="CHEBI:29032"/>
        <dbReference type="ChEBI" id="CHEBI:30616"/>
        <dbReference type="ChEBI" id="CHEBI:456216"/>
        <dbReference type="EC" id="2.7.1.33"/>
    </reaction>
</comment>
<comment type="cofactor">
    <cofactor evidence="2">
        <name>K(+)</name>
        <dbReference type="ChEBI" id="CHEBI:29103"/>
    </cofactor>
</comment>
<dbReference type="GO" id="GO:0015937">
    <property type="term" value="P:coenzyme A biosynthetic process"/>
    <property type="evidence" value="ECO:0007669"/>
    <property type="project" value="UniProtKB-UniRule"/>
</dbReference>
<dbReference type="GO" id="GO:0005737">
    <property type="term" value="C:cytoplasm"/>
    <property type="evidence" value="ECO:0007669"/>
    <property type="project" value="UniProtKB-SubCell"/>
</dbReference>
<evidence type="ECO:0000256" key="11">
    <source>
        <dbReference type="ARBA" id="ARBA00022840"/>
    </source>
</evidence>
<feature type="binding site" evidence="16">
    <location>
        <begin position="115"/>
        <end position="118"/>
    </location>
    <ligand>
        <name>substrate</name>
    </ligand>
</feature>
<keyword evidence="7 16" id="KW-0963">Cytoplasm</keyword>
<dbReference type="PANTHER" id="PTHR34265">
    <property type="entry name" value="TYPE III PANTOTHENATE KINASE"/>
    <property type="match status" value="1"/>
</dbReference>
<evidence type="ECO:0000256" key="14">
    <source>
        <dbReference type="ARBA" id="ARBA00038036"/>
    </source>
</evidence>
<evidence type="ECO:0000256" key="10">
    <source>
        <dbReference type="ARBA" id="ARBA00022777"/>
    </source>
</evidence>
<feature type="binding site" evidence="16">
    <location>
        <position position="192"/>
    </location>
    <ligand>
        <name>substrate</name>
    </ligand>
</feature>
<dbReference type="Gene3D" id="3.30.420.40">
    <property type="match status" value="2"/>
</dbReference>
<feature type="binding site" evidence="16">
    <location>
        <begin position="9"/>
        <end position="16"/>
    </location>
    <ligand>
        <name>ATP</name>
        <dbReference type="ChEBI" id="CHEBI:30616"/>
    </ligand>
</feature>
<feature type="binding site" evidence="16">
    <location>
        <position position="137"/>
    </location>
    <ligand>
        <name>K(+)</name>
        <dbReference type="ChEBI" id="CHEBI:29103"/>
    </ligand>
</feature>
<evidence type="ECO:0000256" key="6">
    <source>
        <dbReference type="ARBA" id="ARBA00012102"/>
    </source>
</evidence>
<evidence type="ECO:0000256" key="4">
    <source>
        <dbReference type="ARBA" id="ARBA00005225"/>
    </source>
</evidence>
<dbReference type="PANTHER" id="PTHR34265:SF1">
    <property type="entry name" value="TYPE III PANTOTHENATE KINASE"/>
    <property type="match status" value="1"/>
</dbReference>
<keyword evidence="13 16" id="KW-0173">Coenzyme A biosynthesis</keyword>
<evidence type="ECO:0000256" key="2">
    <source>
        <dbReference type="ARBA" id="ARBA00001958"/>
    </source>
</evidence>
<accession>A0AAE4ZCK0</accession>
<proteinExistence type="inferred from homology"/>
<comment type="caution">
    <text evidence="17">The sequence shown here is derived from an EMBL/GenBank/DDBJ whole genome shotgun (WGS) entry which is preliminary data.</text>
</comment>
<dbReference type="EMBL" id="JAACAK010000112">
    <property type="protein sequence ID" value="NIR76031.1"/>
    <property type="molecule type" value="Genomic_DNA"/>
</dbReference>
<comment type="similarity">
    <text evidence="14 16">Belongs to the type III pantothenate kinase family.</text>
</comment>
<keyword evidence="16" id="KW-0479">Metal-binding</keyword>
<name>A0AAE4ZCK0_9BACT</name>
<dbReference type="NCBIfam" id="TIGR00671">
    <property type="entry name" value="baf"/>
    <property type="match status" value="1"/>
</dbReference>
<feature type="active site" description="Proton acceptor" evidence="16">
    <location>
        <position position="117"/>
    </location>
</feature>
<evidence type="ECO:0000256" key="3">
    <source>
        <dbReference type="ARBA" id="ARBA00004496"/>
    </source>
</evidence>
<keyword evidence="8 16" id="KW-0808">Transferase</keyword>
<evidence type="ECO:0000313" key="18">
    <source>
        <dbReference type="Proteomes" id="UP000702544"/>
    </source>
</evidence>
<dbReference type="InterPro" id="IPR004619">
    <property type="entry name" value="Type_III_PanK"/>
</dbReference>
<evidence type="ECO:0000256" key="8">
    <source>
        <dbReference type="ARBA" id="ARBA00022679"/>
    </source>
</evidence>
<comment type="subunit">
    <text evidence="5 16">Homodimer.</text>
</comment>
<dbReference type="EC" id="2.7.1.33" evidence="6 16"/>
<dbReference type="CDD" id="cd24015">
    <property type="entry name" value="ASKHA_NBD_PanK-III"/>
    <property type="match status" value="1"/>
</dbReference>
<gene>
    <name evidence="16" type="primary">coaX</name>
    <name evidence="17" type="ORF">GWO12_13130</name>
</gene>
<dbReference type="Pfam" id="PF03309">
    <property type="entry name" value="Pan_kinase"/>
    <property type="match status" value="1"/>
</dbReference>
<evidence type="ECO:0000256" key="5">
    <source>
        <dbReference type="ARBA" id="ARBA00011738"/>
    </source>
</evidence>
<comment type="cofactor">
    <cofactor evidence="16">
        <name>NH4(+)</name>
        <dbReference type="ChEBI" id="CHEBI:28938"/>
    </cofactor>
    <cofactor evidence="16">
        <name>K(+)</name>
        <dbReference type="ChEBI" id="CHEBI:29103"/>
    </cofactor>
    <text evidence="16">A monovalent cation. Ammonium or potassium.</text>
</comment>
<dbReference type="GO" id="GO:0046872">
    <property type="term" value="F:metal ion binding"/>
    <property type="evidence" value="ECO:0007669"/>
    <property type="project" value="UniProtKB-KW"/>
</dbReference>
<evidence type="ECO:0000256" key="12">
    <source>
        <dbReference type="ARBA" id="ARBA00022958"/>
    </source>
</evidence>
<evidence type="ECO:0000256" key="9">
    <source>
        <dbReference type="ARBA" id="ARBA00022741"/>
    </source>
</evidence>
<keyword evidence="12 16" id="KW-0630">Potassium</keyword>
<comment type="function">
    <text evidence="16">Catalyzes the phosphorylation of pantothenate (Pan), the first step in CoA biosynthesis.</text>
</comment>
<comment type="pathway">
    <text evidence="4 16">Cofactor biosynthesis; coenzyme A biosynthesis; CoA from (R)-pantothenate: step 1/5.</text>
</comment>
<feature type="binding site" evidence="16">
    <location>
        <position position="140"/>
    </location>
    <ligand>
        <name>ATP</name>
        <dbReference type="ChEBI" id="CHEBI:30616"/>
    </ligand>
</feature>
<reference evidence="17 18" key="1">
    <citation type="submission" date="2020-01" db="EMBL/GenBank/DDBJ databases">
        <title>Genomes assembled from Gulf of Kutch pelagic sediment metagenomes.</title>
        <authorList>
            <person name="Chandrashekar M."/>
            <person name="Mahajan M.S."/>
            <person name="Dave K.J."/>
            <person name="Vatsa P."/>
            <person name="Nathani N.M."/>
        </authorList>
    </citation>
    <scope>NUCLEOTIDE SEQUENCE [LARGE SCALE GENOMIC DNA]</scope>
    <source>
        <strain evidence="17">KS3-K002</strain>
    </source>
</reference>
<dbReference type="GO" id="GO:0004594">
    <property type="term" value="F:pantothenate kinase activity"/>
    <property type="evidence" value="ECO:0007669"/>
    <property type="project" value="UniProtKB-UniRule"/>
</dbReference>
<keyword evidence="10 16" id="KW-0418">Kinase</keyword>
<evidence type="ECO:0000256" key="7">
    <source>
        <dbReference type="ARBA" id="ARBA00022490"/>
    </source>
</evidence>
<evidence type="ECO:0000256" key="13">
    <source>
        <dbReference type="ARBA" id="ARBA00022993"/>
    </source>
</evidence>
<keyword evidence="9 16" id="KW-0547">Nucleotide-binding</keyword>
<evidence type="ECO:0000256" key="15">
    <source>
        <dbReference type="ARBA" id="ARBA00040883"/>
    </source>
</evidence>
<dbReference type="AlphaFoldDB" id="A0AAE4ZCK0"/>
<dbReference type="HAMAP" id="MF_01274">
    <property type="entry name" value="Pantothen_kinase_3"/>
    <property type="match status" value="1"/>
</dbReference>